<organism evidence="3 4">
    <name type="scientific">Apiospora rasikravindrae</name>
    <dbReference type="NCBI Taxonomy" id="990691"/>
    <lineage>
        <taxon>Eukaryota</taxon>
        <taxon>Fungi</taxon>
        <taxon>Dikarya</taxon>
        <taxon>Ascomycota</taxon>
        <taxon>Pezizomycotina</taxon>
        <taxon>Sordariomycetes</taxon>
        <taxon>Xylariomycetidae</taxon>
        <taxon>Amphisphaeriales</taxon>
        <taxon>Apiosporaceae</taxon>
        <taxon>Apiospora</taxon>
    </lineage>
</organism>
<keyword evidence="4" id="KW-1185">Reference proteome</keyword>
<accession>A0ABR1SMX5</accession>
<keyword evidence="1" id="KW-0175">Coiled coil</keyword>
<dbReference type="EMBL" id="JAQQWK010000009">
    <property type="protein sequence ID" value="KAK8035652.1"/>
    <property type="molecule type" value="Genomic_DNA"/>
</dbReference>
<comment type="caution">
    <text evidence="3">The sequence shown here is derived from an EMBL/GenBank/DDBJ whole genome shotgun (WGS) entry which is preliminary data.</text>
</comment>
<evidence type="ECO:0000313" key="3">
    <source>
        <dbReference type="EMBL" id="KAK8035652.1"/>
    </source>
</evidence>
<feature type="coiled-coil region" evidence="1">
    <location>
        <begin position="189"/>
        <end position="223"/>
    </location>
</feature>
<feature type="region of interest" description="Disordered" evidence="2">
    <location>
        <begin position="1"/>
        <end position="29"/>
    </location>
</feature>
<gene>
    <name evidence="3" type="ORF">PG993_010647</name>
</gene>
<sequence>MSESNKPSATAGEPQEQGMNQGMEDLREKQKALEVTLAAISNNPISQFSSKANVEAFRAQVDHVLEETSTAQEKEREMWESERSQLKLEVERLQGLLAVNSGDDDDMIAFSRKELITFVEQAKNDVGGLERETIANKKELADKDKKLADKEAEVKTLKAQLAKKSQPGSSFAAGTKGQSRSDVLAQAGARKEAAQQAKLQKELDQANRMVETHETQIGELAAALHAVEQPRYTAEDVSCKFQNICEEMFNFCQQGLSPDLKMVGEGDELRGYLDMCQNSAQYLASPQLAPIFLCAVVWRFLFLYVIELGFDIWGDEIQKHKTEFYEWLAHQPEGGMDAEILNGVKHHVDGVLEQSVTTDMTVVDSLAGQLWKKLSTHILPDTVALNPERFKTLVRDAAKLSVMADMCGAKIAYLPRAFDHSVTMPFNDDEMRSVQMIRHDGKVDLYITPAVWFPSGNMVKGFVVS</sequence>
<reference evidence="3 4" key="1">
    <citation type="submission" date="2023-01" db="EMBL/GenBank/DDBJ databases">
        <title>Analysis of 21 Apiospora genomes using comparative genomics revels a genus with tremendous synthesis potential of carbohydrate active enzymes and secondary metabolites.</title>
        <authorList>
            <person name="Sorensen T."/>
        </authorList>
    </citation>
    <scope>NUCLEOTIDE SEQUENCE [LARGE SCALE GENOMIC DNA]</scope>
    <source>
        <strain evidence="3 4">CBS 33761</strain>
    </source>
</reference>
<protein>
    <submittedName>
        <fullName evidence="3">Uncharacterized protein</fullName>
    </submittedName>
</protein>
<evidence type="ECO:0000256" key="2">
    <source>
        <dbReference type="SAM" id="MobiDB-lite"/>
    </source>
</evidence>
<proteinExistence type="predicted"/>
<evidence type="ECO:0000313" key="4">
    <source>
        <dbReference type="Proteomes" id="UP001444661"/>
    </source>
</evidence>
<dbReference type="Proteomes" id="UP001444661">
    <property type="component" value="Unassembled WGS sequence"/>
</dbReference>
<evidence type="ECO:0000256" key="1">
    <source>
        <dbReference type="SAM" id="Coils"/>
    </source>
</evidence>
<name>A0ABR1SMX5_9PEZI</name>